<dbReference type="EMBL" id="BMAT01004610">
    <property type="protein sequence ID" value="GFR76972.1"/>
    <property type="molecule type" value="Genomic_DNA"/>
</dbReference>
<comment type="caution">
    <text evidence="2">The sequence shown here is derived from an EMBL/GenBank/DDBJ whole genome shotgun (WGS) entry which is preliminary data.</text>
</comment>
<protein>
    <recommendedName>
        <fullName evidence="4">Tubulin-specific chaperone A</fullName>
    </recommendedName>
</protein>
<gene>
    <name evidence="2" type="ORF">ElyMa_002226600</name>
</gene>
<feature type="coiled-coil region" evidence="1">
    <location>
        <begin position="55"/>
        <end position="120"/>
    </location>
</feature>
<evidence type="ECO:0000313" key="3">
    <source>
        <dbReference type="Proteomes" id="UP000762676"/>
    </source>
</evidence>
<keyword evidence="3" id="KW-1185">Reference proteome</keyword>
<accession>A0AAV4FU53</accession>
<organism evidence="2 3">
    <name type="scientific">Elysia marginata</name>
    <dbReference type="NCBI Taxonomy" id="1093978"/>
    <lineage>
        <taxon>Eukaryota</taxon>
        <taxon>Metazoa</taxon>
        <taxon>Spiralia</taxon>
        <taxon>Lophotrochozoa</taxon>
        <taxon>Mollusca</taxon>
        <taxon>Gastropoda</taxon>
        <taxon>Heterobranchia</taxon>
        <taxon>Euthyneura</taxon>
        <taxon>Panpulmonata</taxon>
        <taxon>Sacoglossa</taxon>
        <taxon>Placobranchoidea</taxon>
        <taxon>Plakobranchidae</taxon>
        <taxon>Elysia</taxon>
    </lineage>
</organism>
<evidence type="ECO:0000256" key="1">
    <source>
        <dbReference type="SAM" id="Coils"/>
    </source>
</evidence>
<keyword evidence="1" id="KW-0175">Coiled coil</keyword>
<dbReference type="AlphaFoldDB" id="A0AAV4FU53"/>
<dbReference type="Proteomes" id="UP000762676">
    <property type="component" value="Unassembled WGS sequence"/>
</dbReference>
<name>A0AAV4FU53_9GAST</name>
<reference evidence="2 3" key="1">
    <citation type="journal article" date="2021" name="Elife">
        <title>Chloroplast acquisition without the gene transfer in kleptoplastic sea slugs, Plakobranchus ocellatus.</title>
        <authorList>
            <person name="Maeda T."/>
            <person name="Takahashi S."/>
            <person name="Yoshida T."/>
            <person name="Shimamura S."/>
            <person name="Takaki Y."/>
            <person name="Nagai Y."/>
            <person name="Toyoda A."/>
            <person name="Suzuki Y."/>
            <person name="Arimoto A."/>
            <person name="Ishii H."/>
            <person name="Satoh N."/>
            <person name="Nishiyama T."/>
            <person name="Hasebe M."/>
            <person name="Maruyama T."/>
            <person name="Minagawa J."/>
            <person name="Obokata J."/>
            <person name="Shigenobu S."/>
        </authorList>
    </citation>
    <scope>NUCLEOTIDE SEQUENCE [LARGE SCALE GENOMIC DNA]</scope>
</reference>
<evidence type="ECO:0008006" key="4">
    <source>
        <dbReference type="Google" id="ProtNLM"/>
    </source>
</evidence>
<sequence>MSYNINAKIFENKPRPQRMHMLSCNLSNSIRRNDARLFRYGKRLMKEDLKREVISEQKQSKIEELERASIEQKAAVKDYTERCEAYLHKQVQVEDQQSRHVAAKLVYRNLKRVLAELEQDLMQFPFKIKDIETKITERKKELLDFQELKAGALRFLKIEGVSLEH</sequence>
<evidence type="ECO:0000313" key="2">
    <source>
        <dbReference type="EMBL" id="GFR76972.1"/>
    </source>
</evidence>
<proteinExistence type="predicted"/>